<keyword evidence="2" id="KW-1185">Reference proteome</keyword>
<evidence type="ECO:0000313" key="1">
    <source>
        <dbReference type="EMBL" id="ELR65869.1"/>
    </source>
</evidence>
<evidence type="ECO:0000313" key="2">
    <source>
        <dbReference type="Proteomes" id="UP000011134"/>
    </source>
</evidence>
<gene>
    <name evidence="1" type="ORF">C942_00956</name>
</gene>
<reference evidence="1 2" key="1">
    <citation type="submission" date="2012-12" db="EMBL/GenBank/DDBJ databases">
        <title>Genome Assembly of Photobacterium sp. AK15.</title>
        <authorList>
            <person name="Khatri I."/>
            <person name="Vaidya B."/>
            <person name="Srinivas T.N.R."/>
            <person name="Subramanian S."/>
            <person name="Pinnaka A."/>
        </authorList>
    </citation>
    <scope>NUCLEOTIDE SEQUENCE [LARGE SCALE GENOMIC DNA]</scope>
    <source>
        <strain evidence="1 2">AK15</strain>
    </source>
</reference>
<dbReference type="EMBL" id="AMZO01000016">
    <property type="protein sequence ID" value="ELR65869.1"/>
    <property type="molecule type" value="Genomic_DNA"/>
</dbReference>
<accession>L8JEC1</accession>
<name>L8JEC1_9GAMM</name>
<sequence length="92" mass="9569">MAITYEFNTDASGSDALVLKVKNTGPEVSLKLGGANSFETEIPGGTSVIAPPEGKYWHVDMNTAKGGVSLGGTHGPVIMPANSSVEWYLSDV</sequence>
<protein>
    <submittedName>
        <fullName evidence="1">Uncharacterized protein</fullName>
    </submittedName>
</protein>
<dbReference type="AlphaFoldDB" id="L8JEC1"/>
<dbReference type="RefSeq" id="WP_007466002.1">
    <property type="nucleotide sequence ID" value="NZ_AMZO01000016.1"/>
</dbReference>
<dbReference type="PATRIC" id="fig|1056511.3.peg.2449"/>
<proteinExistence type="predicted"/>
<dbReference type="Proteomes" id="UP000011134">
    <property type="component" value="Unassembled WGS sequence"/>
</dbReference>
<dbReference type="OrthoDB" id="7066704at2"/>
<comment type="caution">
    <text evidence="1">The sequence shown here is derived from an EMBL/GenBank/DDBJ whole genome shotgun (WGS) entry which is preliminary data.</text>
</comment>
<organism evidence="1 2">
    <name type="scientific">Photobacterium marinum</name>
    <dbReference type="NCBI Taxonomy" id="1056511"/>
    <lineage>
        <taxon>Bacteria</taxon>
        <taxon>Pseudomonadati</taxon>
        <taxon>Pseudomonadota</taxon>
        <taxon>Gammaproteobacteria</taxon>
        <taxon>Vibrionales</taxon>
        <taxon>Vibrionaceae</taxon>
        <taxon>Photobacterium</taxon>
    </lineage>
</organism>